<evidence type="ECO:0000256" key="5">
    <source>
        <dbReference type="SAM" id="SignalP"/>
    </source>
</evidence>
<dbReference type="InterPro" id="IPR036890">
    <property type="entry name" value="HATPase_C_sf"/>
</dbReference>
<dbReference type="CDD" id="cd00082">
    <property type="entry name" value="HisKA"/>
    <property type="match status" value="1"/>
</dbReference>
<comment type="catalytic activity">
    <reaction evidence="1">
        <text>ATP + protein L-histidine = ADP + protein N-phospho-L-histidine.</text>
        <dbReference type="EC" id="2.7.13.3"/>
    </reaction>
</comment>
<dbReference type="STRING" id="1137284.GCA_001418205_00135"/>
<keyword evidence="4" id="KW-0812">Transmembrane</keyword>
<keyword evidence="4" id="KW-1133">Transmembrane helix</keyword>
<dbReference type="PRINTS" id="PR00344">
    <property type="entry name" value="BCTRLSENSOR"/>
</dbReference>
<evidence type="ECO:0000259" key="6">
    <source>
        <dbReference type="PROSITE" id="PS50109"/>
    </source>
</evidence>
<dbReference type="InterPro" id="IPR001638">
    <property type="entry name" value="Solute-binding_3/MltF_N"/>
</dbReference>
<dbReference type="PANTHER" id="PTHR43065">
    <property type="entry name" value="SENSOR HISTIDINE KINASE"/>
    <property type="match status" value="1"/>
</dbReference>
<dbReference type="SUPFAM" id="SSF47384">
    <property type="entry name" value="Homodimeric domain of signal transducing histidine kinase"/>
    <property type="match status" value="1"/>
</dbReference>
<evidence type="ECO:0000256" key="1">
    <source>
        <dbReference type="ARBA" id="ARBA00000085"/>
    </source>
</evidence>
<dbReference type="EC" id="2.7.13.3" evidence="2"/>
<dbReference type="SMART" id="SM00062">
    <property type="entry name" value="PBPb"/>
    <property type="match status" value="1"/>
</dbReference>
<feature type="signal peptide" evidence="5">
    <location>
        <begin position="1"/>
        <end position="20"/>
    </location>
</feature>
<dbReference type="Pfam" id="PF02518">
    <property type="entry name" value="HATPase_c"/>
    <property type="match status" value="1"/>
</dbReference>
<dbReference type="OrthoDB" id="1931120at2"/>
<keyword evidence="7" id="KW-0808">Transferase</keyword>
<keyword evidence="5" id="KW-0732">Signal</keyword>
<feature type="domain" description="Histidine kinase" evidence="6">
    <location>
        <begin position="322"/>
        <end position="560"/>
    </location>
</feature>
<keyword evidence="7" id="KW-0418">Kinase</keyword>
<evidence type="ECO:0000256" key="3">
    <source>
        <dbReference type="ARBA" id="ARBA00022553"/>
    </source>
</evidence>
<dbReference type="InterPro" id="IPR005467">
    <property type="entry name" value="His_kinase_dom"/>
</dbReference>
<accession>A0A0K6IGS1</accession>
<dbReference type="SMART" id="SM00388">
    <property type="entry name" value="HisKA"/>
    <property type="match status" value="1"/>
</dbReference>
<keyword evidence="3" id="KW-0597">Phosphoprotein</keyword>
<gene>
    <name evidence="7" type="ORF">Ga0061065_101137</name>
</gene>
<dbReference type="Gene3D" id="3.30.565.10">
    <property type="entry name" value="Histidine kinase-like ATPase, C-terminal domain"/>
    <property type="match status" value="1"/>
</dbReference>
<dbReference type="AlphaFoldDB" id="A0A0K6IGS1"/>
<sequence length="564" mass="62593">MKTLLMSLLSLLCFAQLSYAETRLGPSIAAQKRTVHIAADYNYPPYEFIDEDDNPTGYTVELSYAIAEVMGFEINLTMTDWQSAYNGLLNGTFDALQNIAYSDERAQNIIFSPPHSIVNQSLFARKNGPHVDDIQQVSGYEVIVQQGSIMHEYLQRSVPKAIIIPAPTHSAALRLLASGKHDFALTANSPSLYLSKEMGLSNLEPIARPVAGQRLSYGALPKNEELIALFSEGLAILKNTGRQQAIYDKWFGTLEQSKWPWKKIGQYAFYAILALLFILGGIMIWNNMLRKEVERRSKQLKAQQEQLIQADKMASLGVLVSGVAHEINNPTGLLMLNLPILRSAWEDTLPYLDEIDQAQQGISLGGLSYQRLKAEIPYLLDEMQHSTDRIRNIVNDLKDFAREQPDEIWQDVDLNQVTQTAVRLVDKSIRAATDHFTLHLDQRTPHITGNPQRIEQVIINLILNACDALADKSASLTLTTTLNADQEEALIVVEDQGCGIEKEALPRLTEPFFTTKRETGGTGLGLSVSAGIIKAHKGRLSFESTPGQGTTAIVTFPILSSSMP</sequence>
<dbReference type="InterPro" id="IPR036097">
    <property type="entry name" value="HisK_dim/P_sf"/>
</dbReference>
<dbReference type="SUPFAM" id="SSF53850">
    <property type="entry name" value="Periplasmic binding protein-like II"/>
    <property type="match status" value="1"/>
</dbReference>
<dbReference type="Gene3D" id="3.40.190.10">
    <property type="entry name" value="Periplasmic binding protein-like II"/>
    <property type="match status" value="2"/>
</dbReference>
<keyword evidence="4" id="KW-0472">Membrane</keyword>
<dbReference type="SMART" id="SM00387">
    <property type="entry name" value="HATPase_c"/>
    <property type="match status" value="1"/>
</dbReference>
<dbReference type="RefSeq" id="WP_055461284.1">
    <property type="nucleotide sequence ID" value="NZ_CYHG01000001.1"/>
</dbReference>
<dbReference type="InterPro" id="IPR003661">
    <property type="entry name" value="HisK_dim/P_dom"/>
</dbReference>
<dbReference type="Pfam" id="PF00497">
    <property type="entry name" value="SBP_bac_3"/>
    <property type="match status" value="1"/>
</dbReference>
<proteinExistence type="predicted"/>
<dbReference type="Proteomes" id="UP000182769">
    <property type="component" value="Unassembled WGS sequence"/>
</dbReference>
<evidence type="ECO:0000256" key="4">
    <source>
        <dbReference type="SAM" id="Phobius"/>
    </source>
</evidence>
<dbReference type="PANTHER" id="PTHR43065:SF42">
    <property type="entry name" value="TWO-COMPONENT SENSOR PPRA"/>
    <property type="match status" value="1"/>
</dbReference>
<dbReference type="InterPro" id="IPR003594">
    <property type="entry name" value="HATPase_dom"/>
</dbReference>
<dbReference type="SUPFAM" id="SSF55874">
    <property type="entry name" value="ATPase domain of HSP90 chaperone/DNA topoisomerase II/histidine kinase"/>
    <property type="match status" value="1"/>
</dbReference>
<dbReference type="GO" id="GO:0000155">
    <property type="term" value="F:phosphorelay sensor kinase activity"/>
    <property type="evidence" value="ECO:0007669"/>
    <property type="project" value="InterPro"/>
</dbReference>
<evidence type="ECO:0000256" key="2">
    <source>
        <dbReference type="ARBA" id="ARBA00012438"/>
    </source>
</evidence>
<keyword evidence="8" id="KW-1185">Reference proteome</keyword>
<feature type="transmembrane region" description="Helical" evidence="4">
    <location>
        <begin position="267"/>
        <end position="289"/>
    </location>
</feature>
<dbReference type="InterPro" id="IPR004358">
    <property type="entry name" value="Sig_transdc_His_kin-like_C"/>
</dbReference>
<dbReference type="PROSITE" id="PS50109">
    <property type="entry name" value="HIS_KIN"/>
    <property type="match status" value="1"/>
</dbReference>
<organism evidence="7 8">
    <name type="scientific">Marinomonas fungiae</name>
    <dbReference type="NCBI Taxonomy" id="1137284"/>
    <lineage>
        <taxon>Bacteria</taxon>
        <taxon>Pseudomonadati</taxon>
        <taxon>Pseudomonadota</taxon>
        <taxon>Gammaproteobacteria</taxon>
        <taxon>Oceanospirillales</taxon>
        <taxon>Oceanospirillaceae</taxon>
        <taxon>Marinomonas</taxon>
    </lineage>
</organism>
<dbReference type="Pfam" id="PF00512">
    <property type="entry name" value="HisKA"/>
    <property type="match status" value="1"/>
</dbReference>
<protein>
    <recommendedName>
        <fullName evidence="2">histidine kinase</fullName>
        <ecNumber evidence="2">2.7.13.3</ecNumber>
    </recommendedName>
</protein>
<reference evidence="8" key="1">
    <citation type="submission" date="2015-08" db="EMBL/GenBank/DDBJ databases">
        <authorList>
            <person name="Varghese N."/>
        </authorList>
    </citation>
    <scope>NUCLEOTIDE SEQUENCE [LARGE SCALE GENOMIC DNA]</scope>
    <source>
        <strain evidence="8">JCM 18476</strain>
    </source>
</reference>
<evidence type="ECO:0000313" key="7">
    <source>
        <dbReference type="EMBL" id="CUB02304.1"/>
    </source>
</evidence>
<dbReference type="CDD" id="cd13704">
    <property type="entry name" value="PBP2_HisK"/>
    <property type="match status" value="1"/>
</dbReference>
<feature type="chain" id="PRO_5005505483" description="histidine kinase" evidence="5">
    <location>
        <begin position="21"/>
        <end position="564"/>
    </location>
</feature>
<evidence type="ECO:0000313" key="8">
    <source>
        <dbReference type="Proteomes" id="UP000182769"/>
    </source>
</evidence>
<dbReference type="EMBL" id="CYHG01000001">
    <property type="protein sequence ID" value="CUB02304.1"/>
    <property type="molecule type" value="Genomic_DNA"/>
</dbReference>
<name>A0A0K6IGS1_9GAMM</name>
<dbReference type="Gene3D" id="1.10.287.130">
    <property type="match status" value="1"/>
</dbReference>